<dbReference type="Gene3D" id="3.20.20.80">
    <property type="entry name" value="Glycosidases"/>
    <property type="match status" value="1"/>
</dbReference>
<dbReference type="GO" id="GO:0005829">
    <property type="term" value="C:cytosol"/>
    <property type="evidence" value="ECO:0007669"/>
    <property type="project" value="TreeGrafter"/>
</dbReference>
<sequence length="470" mass="55079">MRKDFLWGGALAAHQVEGAYDEMGKGISIADVMTSGSYDRPRRITDGIQKGEYYPNHEAIRFCEHYKEDIKLFAEMGFRCLRTSIAWTRIFPNGDETEPNEKGLQFYDDLFDEMLKYQMQPVITLSHFEMPFYLVKKYGGWRDAKLIDFFVKYCKTVMERYKHKVKYWMTFNEINNQTILNEDIYAFTNSGILYKEGENKLQTMYQAVHHELVASARVVKLGHEINPEFQIGCMVAALHNYPYSCNPKDIIKAQKMDQIQLMFTDVFVRGHYPNYIKKYWEQNNVQIQMTEQDEKDLSEGTVDYIGFSYYLSNTVSYENNGSKEVLGGISESVKNPYLKESEWGWSIDPEGLRYYLNMMYERYEIPLFIVENGLGAIDKVEKDGTINDIYRIEYLQEHIDEMEKAIELDGVDVIGYTVWGCIDPVSFTTGEMKKRYGFIYVDVDDSGHGTYARKKKKSFDWYKELIKEKA</sequence>
<dbReference type="PRINTS" id="PR00131">
    <property type="entry name" value="GLHYDRLASE1"/>
</dbReference>
<evidence type="ECO:0000256" key="1">
    <source>
        <dbReference type="ARBA" id="ARBA00010838"/>
    </source>
</evidence>
<organism evidence="7 8">
    <name type="scientific">Candidatus Anaerostipes excrementavium</name>
    <dbReference type="NCBI Taxonomy" id="2838463"/>
    <lineage>
        <taxon>Bacteria</taxon>
        <taxon>Bacillati</taxon>
        <taxon>Bacillota</taxon>
        <taxon>Clostridia</taxon>
        <taxon>Lachnospirales</taxon>
        <taxon>Lachnospiraceae</taxon>
        <taxon>Anaerostipes</taxon>
    </lineage>
</organism>
<dbReference type="SUPFAM" id="SSF51445">
    <property type="entry name" value="(Trans)glycosidases"/>
    <property type="match status" value="1"/>
</dbReference>
<dbReference type="AlphaFoldDB" id="A0A9D1WUC4"/>
<dbReference type="EMBL" id="DXEM01000014">
    <property type="protein sequence ID" value="HIX67388.1"/>
    <property type="molecule type" value="Genomic_DNA"/>
</dbReference>
<dbReference type="InterPro" id="IPR033132">
    <property type="entry name" value="GH_1_N_CS"/>
</dbReference>
<gene>
    <name evidence="7" type="ORF">H9735_04575</name>
</gene>
<dbReference type="EC" id="3.2.1.86" evidence="7"/>
<feature type="active site" description="Nucleophile" evidence="4">
    <location>
        <position position="371"/>
    </location>
</feature>
<dbReference type="InterPro" id="IPR001360">
    <property type="entry name" value="Glyco_hydro_1"/>
</dbReference>
<evidence type="ECO:0000256" key="4">
    <source>
        <dbReference type="PROSITE-ProRule" id="PRU10055"/>
    </source>
</evidence>
<dbReference type="GO" id="GO:0016052">
    <property type="term" value="P:carbohydrate catabolic process"/>
    <property type="evidence" value="ECO:0007669"/>
    <property type="project" value="TreeGrafter"/>
</dbReference>
<dbReference type="PROSITE" id="PS00653">
    <property type="entry name" value="GLYCOSYL_HYDROL_F1_2"/>
    <property type="match status" value="1"/>
</dbReference>
<protein>
    <submittedName>
        <fullName evidence="7">6-phospho-beta-glucosidase</fullName>
        <ecNumber evidence="7">3.2.1.86</ecNumber>
    </submittedName>
</protein>
<reference evidence="7" key="2">
    <citation type="submission" date="2021-04" db="EMBL/GenBank/DDBJ databases">
        <authorList>
            <person name="Gilroy R."/>
        </authorList>
    </citation>
    <scope>NUCLEOTIDE SEQUENCE</scope>
    <source>
        <strain evidence="7">CHK191-13928</strain>
    </source>
</reference>
<dbReference type="InterPro" id="IPR017853">
    <property type="entry name" value="GH"/>
</dbReference>
<dbReference type="GO" id="GO:0008706">
    <property type="term" value="F:6-phospho-beta-glucosidase activity"/>
    <property type="evidence" value="ECO:0007669"/>
    <property type="project" value="UniProtKB-EC"/>
</dbReference>
<dbReference type="PANTHER" id="PTHR10353">
    <property type="entry name" value="GLYCOSYL HYDROLASE"/>
    <property type="match status" value="1"/>
</dbReference>
<dbReference type="FunFam" id="3.20.20.80:FF:000004">
    <property type="entry name" value="Beta-glucosidase 6-phospho-beta-glucosidase"/>
    <property type="match status" value="1"/>
</dbReference>
<evidence type="ECO:0000256" key="2">
    <source>
        <dbReference type="ARBA" id="ARBA00022801"/>
    </source>
</evidence>
<comment type="caution">
    <text evidence="7">The sequence shown here is derived from an EMBL/GenBank/DDBJ whole genome shotgun (WGS) entry which is preliminary data.</text>
</comment>
<keyword evidence="3 6" id="KW-0326">Glycosidase</keyword>
<dbReference type="InterPro" id="IPR018120">
    <property type="entry name" value="Glyco_hydro_1_AS"/>
</dbReference>
<dbReference type="NCBIfam" id="NF007154">
    <property type="entry name" value="PRK09589.1"/>
    <property type="match status" value="1"/>
</dbReference>
<evidence type="ECO:0000256" key="5">
    <source>
        <dbReference type="RuleBase" id="RU003690"/>
    </source>
</evidence>
<dbReference type="Proteomes" id="UP000886721">
    <property type="component" value="Unassembled WGS sequence"/>
</dbReference>
<comment type="similarity">
    <text evidence="1 5">Belongs to the glycosyl hydrolase 1 family.</text>
</comment>
<keyword evidence="2 6" id="KW-0378">Hydrolase</keyword>
<evidence type="ECO:0000256" key="3">
    <source>
        <dbReference type="ARBA" id="ARBA00023295"/>
    </source>
</evidence>
<proteinExistence type="inferred from homology"/>
<reference evidence="7" key="1">
    <citation type="journal article" date="2021" name="PeerJ">
        <title>Extensive microbial diversity within the chicken gut microbiome revealed by metagenomics and culture.</title>
        <authorList>
            <person name="Gilroy R."/>
            <person name="Ravi A."/>
            <person name="Getino M."/>
            <person name="Pursley I."/>
            <person name="Horton D.L."/>
            <person name="Alikhan N.F."/>
            <person name="Baker D."/>
            <person name="Gharbi K."/>
            <person name="Hall N."/>
            <person name="Watson M."/>
            <person name="Adriaenssens E.M."/>
            <person name="Foster-Nyarko E."/>
            <person name="Jarju S."/>
            <person name="Secka A."/>
            <person name="Antonio M."/>
            <person name="Oren A."/>
            <person name="Chaudhuri R.R."/>
            <person name="La Ragione R."/>
            <person name="Hildebrand F."/>
            <person name="Pallen M.J."/>
        </authorList>
    </citation>
    <scope>NUCLEOTIDE SEQUENCE</scope>
    <source>
        <strain evidence="7">CHK191-13928</strain>
    </source>
</reference>
<name>A0A9D1WUC4_9FIRM</name>
<dbReference type="PROSITE" id="PS00572">
    <property type="entry name" value="GLYCOSYL_HYDROL_F1_1"/>
    <property type="match status" value="1"/>
</dbReference>
<accession>A0A9D1WUC4</accession>
<evidence type="ECO:0000256" key="6">
    <source>
        <dbReference type="RuleBase" id="RU004468"/>
    </source>
</evidence>
<evidence type="ECO:0000313" key="7">
    <source>
        <dbReference type="EMBL" id="HIX67388.1"/>
    </source>
</evidence>
<evidence type="ECO:0000313" key="8">
    <source>
        <dbReference type="Proteomes" id="UP000886721"/>
    </source>
</evidence>
<dbReference type="Pfam" id="PF00232">
    <property type="entry name" value="Glyco_hydro_1"/>
    <property type="match status" value="1"/>
</dbReference>
<dbReference type="PANTHER" id="PTHR10353:SF85">
    <property type="entry name" value="ARYL-PHOSPHO-BETA-D-GLUCOSIDASE BGLA"/>
    <property type="match status" value="1"/>
</dbReference>